<name>X0TBT8_9ZZZZ</name>
<sequence>MKNRYILLIILISFLLFFTATQHMIFTQEAQKEHKEISISQWLLLGPFPTPLPALHKEYKKGYAIEGLLKFN</sequence>
<accession>X0TBT8</accession>
<evidence type="ECO:0000313" key="1">
    <source>
        <dbReference type="EMBL" id="GAF73515.1"/>
    </source>
</evidence>
<dbReference type="EMBL" id="BARS01006776">
    <property type="protein sequence ID" value="GAF73515.1"/>
    <property type="molecule type" value="Genomic_DNA"/>
</dbReference>
<organism evidence="1">
    <name type="scientific">marine sediment metagenome</name>
    <dbReference type="NCBI Taxonomy" id="412755"/>
    <lineage>
        <taxon>unclassified sequences</taxon>
        <taxon>metagenomes</taxon>
        <taxon>ecological metagenomes</taxon>
    </lineage>
</organism>
<feature type="non-terminal residue" evidence="1">
    <location>
        <position position="72"/>
    </location>
</feature>
<reference evidence="1" key="1">
    <citation type="journal article" date="2014" name="Front. Microbiol.">
        <title>High frequency of phylogenetically diverse reductive dehalogenase-homologous genes in deep subseafloor sedimentary metagenomes.</title>
        <authorList>
            <person name="Kawai M."/>
            <person name="Futagami T."/>
            <person name="Toyoda A."/>
            <person name="Takaki Y."/>
            <person name="Nishi S."/>
            <person name="Hori S."/>
            <person name="Arai W."/>
            <person name="Tsubouchi T."/>
            <person name="Morono Y."/>
            <person name="Uchiyama I."/>
            <person name="Ito T."/>
            <person name="Fujiyama A."/>
            <person name="Inagaki F."/>
            <person name="Takami H."/>
        </authorList>
    </citation>
    <scope>NUCLEOTIDE SEQUENCE</scope>
    <source>
        <strain evidence="1">Expedition CK06-06</strain>
    </source>
</reference>
<comment type="caution">
    <text evidence="1">The sequence shown here is derived from an EMBL/GenBank/DDBJ whole genome shotgun (WGS) entry which is preliminary data.</text>
</comment>
<dbReference type="AlphaFoldDB" id="X0TBT8"/>
<gene>
    <name evidence="1" type="ORF">S01H1_13141</name>
</gene>
<proteinExistence type="predicted"/>
<protein>
    <submittedName>
        <fullName evidence="1">Uncharacterized protein</fullName>
    </submittedName>
</protein>